<name>A0A7E4V3T0_PANRE</name>
<accession>A0A7E4V3T0</accession>
<dbReference type="WBParaSite" id="Pan_g16218.t1">
    <property type="protein sequence ID" value="Pan_g16218.t1"/>
    <property type="gene ID" value="Pan_g16218"/>
</dbReference>
<reference evidence="2" key="2">
    <citation type="submission" date="2020-10" db="UniProtKB">
        <authorList>
            <consortium name="WormBaseParasite"/>
        </authorList>
    </citation>
    <scope>IDENTIFICATION</scope>
</reference>
<evidence type="ECO:0000313" key="2">
    <source>
        <dbReference type="WBParaSite" id="Pan_g16218.t1"/>
    </source>
</evidence>
<sequence length="107" mass="12168">MSAILRFVLPGVNYCHHRPRKDAITPDRRRRGPDHACCLFRLSTYLSSVIEMGWRCIRLNQQNQQQSPSATFRHHRNPLTVQITPNQFSCDEGVRGTVTPKGNPVAG</sequence>
<organism evidence="1 2">
    <name type="scientific">Panagrellus redivivus</name>
    <name type="common">Microworm</name>
    <dbReference type="NCBI Taxonomy" id="6233"/>
    <lineage>
        <taxon>Eukaryota</taxon>
        <taxon>Metazoa</taxon>
        <taxon>Ecdysozoa</taxon>
        <taxon>Nematoda</taxon>
        <taxon>Chromadorea</taxon>
        <taxon>Rhabditida</taxon>
        <taxon>Tylenchina</taxon>
        <taxon>Panagrolaimomorpha</taxon>
        <taxon>Panagrolaimoidea</taxon>
        <taxon>Panagrolaimidae</taxon>
        <taxon>Panagrellus</taxon>
    </lineage>
</organism>
<dbReference type="AlphaFoldDB" id="A0A7E4V3T0"/>
<reference evidence="1" key="1">
    <citation type="journal article" date="2013" name="Genetics">
        <title>The draft genome and transcriptome of Panagrellus redivivus are shaped by the harsh demands of a free-living lifestyle.</title>
        <authorList>
            <person name="Srinivasan J."/>
            <person name="Dillman A.R."/>
            <person name="Macchietto M.G."/>
            <person name="Heikkinen L."/>
            <person name="Lakso M."/>
            <person name="Fracchia K.M."/>
            <person name="Antoshechkin I."/>
            <person name="Mortazavi A."/>
            <person name="Wong G."/>
            <person name="Sternberg P.W."/>
        </authorList>
    </citation>
    <scope>NUCLEOTIDE SEQUENCE [LARGE SCALE GENOMIC DNA]</scope>
    <source>
        <strain evidence="1">MT8872</strain>
    </source>
</reference>
<protein>
    <submittedName>
        <fullName evidence="2">Secreted protein</fullName>
    </submittedName>
</protein>
<keyword evidence="1" id="KW-1185">Reference proteome</keyword>
<proteinExistence type="predicted"/>
<evidence type="ECO:0000313" key="1">
    <source>
        <dbReference type="Proteomes" id="UP000492821"/>
    </source>
</evidence>
<dbReference type="Proteomes" id="UP000492821">
    <property type="component" value="Unassembled WGS sequence"/>
</dbReference>